<dbReference type="AlphaFoldDB" id="A0A8D0MTV1"/>
<dbReference type="Proteomes" id="UP000694726">
    <property type="component" value="Unplaced"/>
</dbReference>
<evidence type="ECO:0000313" key="2">
    <source>
        <dbReference type="Proteomes" id="UP000694726"/>
    </source>
</evidence>
<dbReference type="Ensembl" id="ENSSSCT00060044946.1">
    <property type="protein sequence ID" value="ENSSSCP00060019223.1"/>
    <property type="gene ID" value="ENSSSCG00060033161.1"/>
</dbReference>
<dbReference type="Proteomes" id="UP000694723">
    <property type="component" value="Unplaced"/>
</dbReference>
<proteinExistence type="predicted"/>
<evidence type="ECO:0000313" key="1">
    <source>
        <dbReference type="Ensembl" id="ENSSSCP00015008531.1"/>
    </source>
</evidence>
<dbReference type="Ensembl" id="ENSSSCT00015021730.1">
    <property type="protein sequence ID" value="ENSSSCP00015008531.1"/>
    <property type="gene ID" value="ENSSSCG00015016416.1"/>
</dbReference>
<dbReference type="Ensembl" id="ENSSSCT00030018484.1">
    <property type="protein sequence ID" value="ENSSSCP00030008191.1"/>
    <property type="gene ID" value="ENSSSCG00030013488.1"/>
</dbReference>
<sequence>MNIGVHGSISRKVLSRHVPRRGIARSYGSSVFSFLRYIHAAFRSTSLHSHQQCRRVPFSPHPLQRLLLVDLLTMAILNNVRWYLMIVWTCISLIISDVERCFLSL</sequence>
<name>A0A8D0MTV1_PIG</name>
<organism evidence="1 2">
    <name type="scientific">Sus scrofa</name>
    <name type="common">Pig</name>
    <dbReference type="NCBI Taxonomy" id="9823"/>
    <lineage>
        <taxon>Eukaryota</taxon>
        <taxon>Metazoa</taxon>
        <taxon>Chordata</taxon>
        <taxon>Craniata</taxon>
        <taxon>Vertebrata</taxon>
        <taxon>Euteleostomi</taxon>
        <taxon>Mammalia</taxon>
        <taxon>Eutheria</taxon>
        <taxon>Laurasiatheria</taxon>
        <taxon>Artiodactyla</taxon>
        <taxon>Suina</taxon>
        <taxon>Suidae</taxon>
        <taxon>Sus</taxon>
    </lineage>
</organism>
<reference evidence="1" key="1">
    <citation type="submission" date="2025-05" db="UniProtKB">
        <authorList>
            <consortium name="Ensembl"/>
        </authorList>
    </citation>
    <scope>IDENTIFICATION</scope>
</reference>
<accession>A0A8D0MTV1</accession>
<dbReference type="Proteomes" id="UP000694570">
    <property type="component" value="Unplaced"/>
</dbReference>
<protein>
    <submittedName>
        <fullName evidence="1">Uncharacterized protein</fullName>
    </submittedName>
</protein>